<comment type="similarity">
    <text evidence="2">Belongs to the ABC-2 integral membrane protein family.</text>
</comment>
<dbReference type="RefSeq" id="WP_227972800.1">
    <property type="nucleotide sequence ID" value="NZ_JAVCAN010000002.1"/>
</dbReference>
<gene>
    <name evidence="11" type="ORF">RAM78_05985</name>
</gene>
<evidence type="ECO:0000256" key="1">
    <source>
        <dbReference type="ARBA" id="ARBA00004651"/>
    </source>
</evidence>
<evidence type="ECO:0000256" key="5">
    <source>
        <dbReference type="ARBA" id="ARBA00022692"/>
    </source>
</evidence>
<evidence type="ECO:0000313" key="12">
    <source>
        <dbReference type="Proteomes" id="UP001228468"/>
    </source>
</evidence>
<evidence type="ECO:0000256" key="4">
    <source>
        <dbReference type="ARBA" id="ARBA00022475"/>
    </source>
</evidence>
<organism evidence="11 12">
    <name type="scientific">Pseudomonas iranensis</name>
    <dbReference type="NCBI Taxonomy" id="2745503"/>
    <lineage>
        <taxon>Bacteria</taxon>
        <taxon>Pseudomonadati</taxon>
        <taxon>Pseudomonadota</taxon>
        <taxon>Gammaproteobacteria</taxon>
        <taxon>Pseudomonadales</taxon>
        <taxon>Pseudomonadaceae</taxon>
        <taxon>Pseudomonas</taxon>
    </lineage>
</organism>
<keyword evidence="3" id="KW-0813">Transport</keyword>
<comment type="subcellular location">
    <subcellularLocation>
        <location evidence="1">Cell membrane</location>
        <topology evidence="1">Multi-pass membrane protein</topology>
    </subcellularLocation>
</comment>
<proteinExistence type="inferred from homology"/>
<keyword evidence="4" id="KW-1003">Cell membrane</keyword>
<comment type="caution">
    <text evidence="11">The sequence shown here is derived from an EMBL/GenBank/DDBJ whole genome shotgun (WGS) entry which is preliminary data.</text>
</comment>
<keyword evidence="7" id="KW-0762">Sugar transport</keyword>
<evidence type="ECO:0000256" key="7">
    <source>
        <dbReference type="ARBA" id="ARBA00023047"/>
    </source>
</evidence>
<reference evidence="11 12" key="1">
    <citation type="submission" date="2023-08" db="EMBL/GenBank/DDBJ databases">
        <title>Whole Genome exploration of the biotechnological potential of heavy metal resistant bacteria.</title>
        <authorList>
            <person name="Adeniji A."/>
            <person name="Ayangbenro A."/>
        </authorList>
    </citation>
    <scope>NUCLEOTIDE SEQUENCE [LARGE SCALE GENOMIC DNA]</scope>
    <source>
        <strain evidence="11 12">ABS_30</strain>
    </source>
</reference>
<evidence type="ECO:0000259" key="10">
    <source>
        <dbReference type="Pfam" id="PF01061"/>
    </source>
</evidence>
<dbReference type="Pfam" id="PF01061">
    <property type="entry name" value="ABC2_membrane"/>
    <property type="match status" value="1"/>
</dbReference>
<accession>A0ABT9JZS0</accession>
<protein>
    <submittedName>
        <fullName evidence="11">ABC transporter permease</fullName>
    </submittedName>
</protein>
<evidence type="ECO:0000256" key="6">
    <source>
        <dbReference type="ARBA" id="ARBA00022989"/>
    </source>
</evidence>
<keyword evidence="8 9" id="KW-0472">Membrane</keyword>
<name>A0ABT9JZS0_9PSED</name>
<sequence>MINNLVLLMRNGSVSIAVSDIIAATRRYALVGMLGWQDVRQRYRRSALGPFWLTISMGVMIATIGVVFGQIFNSPIQEFLPFLAIGMILWSFMSTVITEGCTGFIAAEGIIKQLPIPLFAHIMRMIWRNILILGHNIVIFPLVLLAVGKPLTWLALISIPGFFLALLNLTWIALLLGILCARYRDLPQIVGSLLQVVFYLTPIMWMPSLLPQRAGLYLLDLNPAYHVMSVVRSPLIGQLPTATNWWVSLGMAVVGWAFALVVYGRYKRRIAYWL</sequence>
<feature type="transmembrane region" description="Helical" evidence="9">
    <location>
        <begin position="245"/>
        <end position="264"/>
    </location>
</feature>
<dbReference type="PANTHER" id="PTHR30413">
    <property type="entry name" value="INNER MEMBRANE TRANSPORT PERMEASE"/>
    <property type="match status" value="1"/>
</dbReference>
<evidence type="ECO:0000256" key="9">
    <source>
        <dbReference type="SAM" id="Phobius"/>
    </source>
</evidence>
<dbReference type="PANTHER" id="PTHR30413:SF10">
    <property type="entry name" value="CAPSULE POLYSACCHARIDE EXPORT INNER-MEMBRANE PROTEIN CTRC"/>
    <property type="match status" value="1"/>
</dbReference>
<feature type="domain" description="ABC-2 type transporter transmembrane" evidence="10">
    <location>
        <begin position="32"/>
        <end position="233"/>
    </location>
</feature>
<feature type="transmembrane region" description="Helical" evidence="9">
    <location>
        <begin position="79"/>
        <end position="105"/>
    </location>
</feature>
<dbReference type="Proteomes" id="UP001228468">
    <property type="component" value="Unassembled WGS sequence"/>
</dbReference>
<evidence type="ECO:0000256" key="8">
    <source>
        <dbReference type="ARBA" id="ARBA00023136"/>
    </source>
</evidence>
<evidence type="ECO:0000256" key="3">
    <source>
        <dbReference type="ARBA" id="ARBA00022448"/>
    </source>
</evidence>
<feature type="transmembrane region" description="Helical" evidence="9">
    <location>
        <begin position="189"/>
        <end position="210"/>
    </location>
</feature>
<dbReference type="InterPro" id="IPR013525">
    <property type="entry name" value="ABC2_TM"/>
</dbReference>
<keyword evidence="7" id="KW-0625">Polysaccharide transport</keyword>
<keyword evidence="12" id="KW-1185">Reference proteome</keyword>
<keyword evidence="6 9" id="KW-1133">Transmembrane helix</keyword>
<dbReference type="EMBL" id="JAVCAN010000002">
    <property type="protein sequence ID" value="MDP8571944.1"/>
    <property type="molecule type" value="Genomic_DNA"/>
</dbReference>
<feature type="transmembrane region" description="Helical" evidence="9">
    <location>
        <begin position="126"/>
        <end position="147"/>
    </location>
</feature>
<feature type="transmembrane region" description="Helical" evidence="9">
    <location>
        <begin position="153"/>
        <end position="177"/>
    </location>
</feature>
<feature type="transmembrane region" description="Helical" evidence="9">
    <location>
        <begin position="50"/>
        <end position="73"/>
    </location>
</feature>
<keyword evidence="5 9" id="KW-0812">Transmembrane</keyword>
<evidence type="ECO:0000313" key="11">
    <source>
        <dbReference type="EMBL" id="MDP8571944.1"/>
    </source>
</evidence>
<evidence type="ECO:0000256" key="2">
    <source>
        <dbReference type="ARBA" id="ARBA00007783"/>
    </source>
</evidence>